<sequence length="76" mass="8816">MQAPYLNDSTDNPVFLWLVNHVELPLANLLMHNKGDVRIYSRKELTEMCRRSGLVMEAFENSGVWHLHAVIRKPRG</sequence>
<dbReference type="PATRIC" id="fig|633147.7.peg.923"/>
<protein>
    <submittedName>
        <fullName evidence="1">Uncharacterized protein</fullName>
    </submittedName>
</protein>
<dbReference type="OrthoDB" id="5566900at2"/>
<name>E1QZD0_OLSUV</name>
<evidence type="ECO:0000313" key="2">
    <source>
        <dbReference type="Proteomes" id="UP000000333"/>
    </source>
</evidence>
<dbReference type="KEGG" id="ols:Olsu_0629"/>
<gene>
    <name evidence="1" type="ordered locus">Olsu_0629</name>
</gene>
<keyword evidence="2" id="KW-1185">Reference proteome</keyword>
<dbReference type="Proteomes" id="UP000000333">
    <property type="component" value="Chromosome"/>
</dbReference>
<dbReference type="EMBL" id="CP002106">
    <property type="protein sequence ID" value="ADK67744.1"/>
    <property type="molecule type" value="Genomic_DNA"/>
</dbReference>
<reference evidence="1 2" key="1">
    <citation type="journal article" date="2010" name="Stand. Genomic Sci.">
        <title>Complete genome sequence of Olsenella uli type strain (VPI D76D-27C).</title>
        <authorList>
            <person name="Goker M."/>
            <person name="Held B."/>
            <person name="Lucas S."/>
            <person name="Nolan M."/>
            <person name="Yasawong M."/>
            <person name="Glavina Del Rio T."/>
            <person name="Tice H."/>
            <person name="Cheng J.F."/>
            <person name="Bruce D."/>
            <person name="Detter J.C."/>
            <person name="Tapia R."/>
            <person name="Han C."/>
            <person name="Goodwin L."/>
            <person name="Pitluck S."/>
            <person name="Liolios K."/>
            <person name="Ivanova N."/>
            <person name="Mavromatis K."/>
            <person name="Mikhailova N."/>
            <person name="Pati A."/>
            <person name="Chen A."/>
            <person name="Palaniappan K."/>
            <person name="Land M."/>
            <person name="Hauser L."/>
            <person name="Chang Y.J."/>
            <person name="Jeffries C.D."/>
            <person name="Rohde M."/>
            <person name="Sikorski J."/>
            <person name="Pukall R."/>
            <person name="Woyke T."/>
            <person name="Bristow J."/>
            <person name="Eisen J.A."/>
            <person name="Markowitz V."/>
            <person name="Hugenholtz P."/>
            <person name="Kyrpides N.C."/>
            <person name="Klenk H.P."/>
            <person name="Lapidus A."/>
        </authorList>
    </citation>
    <scope>NUCLEOTIDE SEQUENCE [LARGE SCALE GENOMIC DNA]</scope>
    <source>
        <strain evidence="2">ATCC 49627 / DSM 7084 / CIP 109912 / JCM 12494 / NCIMB 702895 / VPI D76D-27C</strain>
    </source>
</reference>
<evidence type="ECO:0000313" key="1">
    <source>
        <dbReference type="EMBL" id="ADK67744.1"/>
    </source>
</evidence>
<dbReference type="GeneID" id="78512050"/>
<dbReference type="HOGENOM" id="CLU_2650917_0_0_11"/>
<proteinExistence type="predicted"/>
<dbReference type="AlphaFoldDB" id="E1QZD0"/>
<dbReference type="RefSeq" id="WP_013251496.1">
    <property type="nucleotide sequence ID" value="NC_014363.1"/>
</dbReference>
<dbReference type="eggNOG" id="COG2226">
    <property type="taxonomic scope" value="Bacteria"/>
</dbReference>
<accession>E1QZD0</accession>
<organism evidence="1 2">
    <name type="scientific">Olsenella uli (strain ATCC 49627 / DSM 7084 / CCUG 31166 / CIP 109912 / JCM 12494 / LMG 11480 / NCIMB 702895 / VPI D76D-27C)</name>
    <name type="common">Lactobacillus uli</name>
    <dbReference type="NCBI Taxonomy" id="633147"/>
    <lineage>
        <taxon>Bacteria</taxon>
        <taxon>Bacillati</taxon>
        <taxon>Actinomycetota</taxon>
        <taxon>Coriobacteriia</taxon>
        <taxon>Coriobacteriales</taxon>
        <taxon>Atopobiaceae</taxon>
        <taxon>Olsenella</taxon>
    </lineage>
</organism>